<evidence type="ECO:0000256" key="2">
    <source>
        <dbReference type="ARBA" id="ARBA00006726"/>
    </source>
</evidence>
<dbReference type="GO" id="GO:0005634">
    <property type="term" value="C:nucleus"/>
    <property type="evidence" value="ECO:0007669"/>
    <property type="project" value="UniProtKB-SubCell"/>
</dbReference>
<evidence type="ECO:0000256" key="1">
    <source>
        <dbReference type="ARBA" id="ARBA00004123"/>
    </source>
</evidence>
<dbReference type="Gene3D" id="4.10.365.10">
    <property type="entry name" value="p27"/>
    <property type="match status" value="1"/>
</dbReference>
<evidence type="ECO:0000313" key="9">
    <source>
        <dbReference type="Proteomes" id="UP000275408"/>
    </source>
</evidence>
<dbReference type="GO" id="GO:0004861">
    <property type="term" value="F:cyclin-dependent protein serine/threonine kinase inhibitor activity"/>
    <property type="evidence" value="ECO:0007669"/>
    <property type="project" value="InterPro"/>
</dbReference>
<feature type="domain" description="Cyclin-dependent kinase inhibitor" evidence="7">
    <location>
        <begin position="19"/>
        <end position="67"/>
    </location>
</feature>
<keyword evidence="9" id="KW-1185">Reference proteome</keyword>
<evidence type="ECO:0000256" key="3">
    <source>
        <dbReference type="ARBA" id="ARBA00023013"/>
    </source>
</evidence>
<feature type="compositionally biased region" description="Basic and acidic residues" evidence="6">
    <location>
        <begin position="171"/>
        <end position="180"/>
    </location>
</feature>
<dbReference type="InterPro" id="IPR003175">
    <property type="entry name" value="CDI_dom"/>
</dbReference>
<dbReference type="AlphaFoldDB" id="A0A3M6TNR7"/>
<name>A0A3M6TNR7_POCDA</name>
<dbReference type="Pfam" id="PF02234">
    <property type="entry name" value="CDI"/>
    <property type="match status" value="1"/>
</dbReference>
<gene>
    <name evidence="8" type="ORF">pdam_00001844</name>
</gene>
<dbReference type="EMBL" id="RCHS01003247">
    <property type="protein sequence ID" value="RMX42999.1"/>
    <property type="molecule type" value="Genomic_DNA"/>
</dbReference>
<comment type="subcellular location">
    <subcellularLocation>
        <location evidence="1">Nucleus</location>
    </subcellularLocation>
</comment>
<sequence length="180" mass="20889">MTSVSRDAGRGRVKDVKRNLFGTVDHKQIRDDLARELKYMSEEKKCQWNFDFENCQPLSGRFKWQRVGKRLQTRKSPTEGISTCDTESSENFCRQNIVDPTHSAARYNLRTRGREGESIPRSGFVPIDPSRKRLREFGDAPAGNRNKKVAGNCVKQRNSRERRAKTSVIKRPYEAKRARR</sequence>
<evidence type="ECO:0000256" key="4">
    <source>
        <dbReference type="ARBA" id="ARBA00023242"/>
    </source>
</evidence>
<dbReference type="OrthoDB" id="6373236at2759"/>
<reference evidence="8 9" key="1">
    <citation type="journal article" date="2018" name="Sci. Rep.">
        <title>Comparative analysis of the Pocillopora damicornis genome highlights role of immune system in coral evolution.</title>
        <authorList>
            <person name="Cunning R."/>
            <person name="Bay R.A."/>
            <person name="Gillette P."/>
            <person name="Baker A.C."/>
            <person name="Traylor-Knowles N."/>
        </authorList>
    </citation>
    <scope>NUCLEOTIDE SEQUENCE [LARGE SCALE GENOMIC DNA]</scope>
    <source>
        <strain evidence="8">RSMAS</strain>
        <tissue evidence="8">Whole animal</tissue>
    </source>
</reference>
<dbReference type="GO" id="GO:0051726">
    <property type="term" value="P:regulation of cell cycle"/>
    <property type="evidence" value="ECO:0007669"/>
    <property type="project" value="InterPro"/>
</dbReference>
<keyword evidence="5" id="KW-0131">Cell cycle</keyword>
<keyword evidence="3" id="KW-0649">Protein kinase inhibitor</keyword>
<accession>A0A3M6TNR7</accession>
<evidence type="ECO:0000313" key="8">
    <source>
        <dbReference type="EMBL" id="RMX42999.1"/>
    </source>
</evidence>
<dbReference type="PANTHER" id="PTHR10265:SF45">
    <property type="entry name" value="DACAPO"/>
    <property type="match status" value="1"/>
</dbReference>
<dbReference type="InterPro" id="IPR044898">
    <property type="entry name" value="CDI_dom_sf"/>
</dbReference>
<dbReference type="STRING" id="46731.A0A3M6TNR7"/>
<feature type="region of interest" description="Disordered" evidence="6">
    <location>
        <begin position="135"/>
        <end position="180"/>
    </location>
</feature>
<dbReference type="PANTHER" id="PTHR10265">
    <property type="entry name" value="CYCLIN-DEPENDENT KINASE INHIBITOR 1"/>
    <property type="match status" value="1"/>
</dbReference>
<evidence type="ECO:0000259" key="7">
    <source>
        <dbReference type="Pfam" id="PF02234"/>
    </source>
</evidence>
<dbReference type="Proteomes" id="UP000275408">
    <property type="component" value="Unassembled WGS sequence"/>
</dbReference>
<comment type="similarity">
    <text evidence="2">Belongs to the CDI family.</text>
</comment>
<proteinExistence type="inferred from homology"/>
<protein>
    <recommendedName>
        <fullName evidence="7">Cyclin-dependent kinase inhibitor domain-containing protein</fullName>
    </recommendedName>
</protein>
<organism evidence="8 9">
    <name type="scientific">Pocillopora damicornis</name>
    <name type="common">Cauliflower coral</name>
    <name type="synonym">Millepora damicornis</name>
    <dbReference type="NCBI Taxonomy" id="46731"/>
    <lineage>
        <taxon>Eukaryota</taxon>
        <taxon>Metazoa</taxon>
        <taxon>Cnidaria</taxon>
        <taxon>Anthozoa</taxon>
        <taxon>Hexacorallia</taxon>
        <taxon>Scleractinia</taxon>
        <taxon>Astrocoeniina</taxon>
        <taxon>Pocilloporidae</taxon>
        <taxon>Pocillopora</taxon>
    </lineage>
</organism>
<comment type="caution">
    <text evidence="8">The sequence shown here is derived from an EMBL/GenBank/DDBJ whole genome shotgun (WGS) entry which is preliminary data.</text>
</comment>
<evidence type="ECO:0000256" key="6">
    <source>
        <dbReference type="SAM" id="MobiDB-lite"/>
    </source>
</evidence>
<evidence type="ECO:0000256" key="5">
    <source>
        <dbReference type="ARBA" id="ARBA00023306"/>
    </source>
</evidence>
<keyword evidence="4" id="KW-0539">Nucleus</keyword>